<dbReference type="AlphaFoldDB" id="A0A4U5M1S6"/>
<proteinExistence type="predicted"/>
<keyword evidence="2" id="KW-1185">Reference proteome</keyword>
<dbReference type="Proteomes" id="UP000298663">
    <property type="component" value="Unassembled WGS sequence"/>
</dbReference>
<accession>A0A4U5M1S6</accession>
<evidence type="ECO:0000313" key="1">
    <source>
        <dbReference type="EMBL" id="TKR62651.1"/>
    </source>
</evidence>
<reference evidence="1 2" key="1">
    <citation type="journal article" date="2015" name="Genome Biol.">
        <title>Comparative genomics of Steinernema reveals deeply conserved gene regulatory networks.</title>
        <authorList>
            <person name="Dillman A.R."/>
            <person name="Macchietto M."/>
            <person name="Porter C.F."/>
            <person name="Rogers A."/>
            <person name="Williams B."/>
            <person name="Antoshechkin I."/>
            <person name="Lee M.M."/>
            <person name="Goodwin Z."/>
            <person name="Lu X."/>
            <person name="Lewis E.E."/>
            <person name="Goodrich-Blair H."/>
            <person name="Stock S.P."/>
            <person name="Adams B.J."/>
            <person name="Sternberg P.W."/>
            <person name="Mortazavi A."/>
        </authorList>
    </citation>
    <scope>NUCLEOTIDE SEQUENCE [LARGE SCALE GENOMIC DNA]</scope>
    <source>
        <strain evidence="1 2">ALL</strain>
    </source>
</reference>
<reference evidence="1 2" key="2">
    <citation type="journal article" date="2019" name="G3 (Bethesda)">
        <title>Hybrid Assembly of the Genome of the Entomopathogenic Nematode Steinernema carpocapsae Identifies the X-Chromosome.</title>
        <authorList>
            <person name="Serra L."/>
            <person name="Macchietto M."/>
            <person name="Macias-Munoz A."/>
            <person name="McGill C.J."/>
            <person name="Rodriguez I.M."/>
            <person name="Rodriguez B."/>
            <person name="Murad R."/>
            <person name="Mortazavi A."/>
        </authorList>
    </citation>
    <scope>NUCLEOTIDE SEQUENCE [LARGE SCALE GENOMIC DNA]</scope>
    <source>
        <strain evidence="1 2">ALL</strain>
    </source>
</reference>
<dbReference type="EMBL" id="AZBU02000010">
    <property type="protein sequence ID" value="TKR62651.1"/>
    <property type="molecule type" value="Genomic_DNA"/>
</dbReference>
<evidence type="ECO:0000313" key="2">
    <source>
        <dbReference type="Proteomes" id="UP000298663"/>
    </source>
</evidence>
<comment type="caution">
    <text evidence="1">The sequence shown here is derived from an EMBL/GenBank/DDBJ whole genome shotgun (WGS) entry which is preliminary data.</text>
</comment>
<protein>
    <submittedName>
        <fullName evidence="1">Uncharacterized protein</fullName>
    </submittedName>
</protein>
<name>A0A4U5M1S6_STECR</name>
<gene>
    <name evidence="1" type="ORF">L596_026578</name>
</gene>
<sequence>MTVLAKTVRTNDSFEGAAEVKRKAADAADASEVAGEALELAEGGGDKEEGDEQLGKHSFKELGSWLSKLWVGLLWEILFTGNNAVWPLT</sequence>
<organism evidence="1 2">
    <name type="scientific">Steinernema carpocapsae</name>
    <name type="common">Entomopathogenic nematode</name>
    <dbReference type="NCBI Taxonomy" id="34508"/>
    <lineage>
        <taxon>Eukaryota</taxon>
        <taxon>Metazoa</taxon>
        <taxon>Ecdysozoa</taxon>
        <taxon>Nematoda</taxon>
        <taxon>Chromadorea</taxon>
        <taxon>Rhabditida</taxon>
        <taxon>Tylenchina</taxon>
        <taxon>Panagrolaimomorpha</taxon>
        <taxon>Strongyloidoidea</taxon>
        <taxon>Steinernematidae</taxon>
        <taxon>Steinernema</taxon>
    </lineage>
</organism>